<reference evidence="2" key="1">
    <citation type="journal article" date="2023" name="G3 (Bethesda)">
        <title>Genome assembly and association tests identify interacting loci associated with vigor, precocity, and sex in interspecific pistachio rootstocks.</title>
        <authorList>
            <person name="Palmer W."/>
            <person name="Jacygrad E."/>
            <person name="Sagayaradj S."/>
            <person name="Cavanaugh K."/>
            <person name="Han R."/>
            <person name="Bertier L."/>
            <person name="Beede B."/>
            <person name="Kafkas S."/>
            <person name="Golino D."/>
            <person name="Preece J."/>
            <person name="Michelmore R."/>
        </authorList>
    </citation>
    <scope>NUCLEOTIDE SEQUENCE [LARGE SCALE GENOMIC DNA]</scope>
</reference>
<dbReference type="EMBL" id="CM047901">
    <property type="protein sequence ID" value="KAJ0098156.1"/>
    <property type="molecule type" value="Genomic_DNA"/>
</dbReference>
<gene>
    <name evidence="1" type="ORF">Patl1_28124</name>
</gene>
<evidence type="ECO:0000313" key="1">
    <source>
        <dbReference type="EMBL" id="KAJ0098156.1"/>
    </source>
</evidence>
<name>A0ACC1BGS1_9ROSI</name>
<sequence length="94" mass="10803">MRVKGRDKSVAMELKKGEALFDGILGVFGKVNYVDIKGSEAFLQTFFFERINNVARTQHLVALDCGFGIRRITKNLLIRYFKEVKLIFSPYILV</sequence>
<proteinExistence type="predicted"/>
<organism evidence="1 2">
    <name type="scientific">Pistacia atlantica</name>
    <dbReference type="NCBI Taxonomy" id="434234"/>
    <lineage>
        <taxon>Eukaryota</taxon>
        <taxon>Viridiplantae</taxon>
        <taxon>Streptophyta</taxon>
        <taxon>Embryophyta</taxon>
        <taxon>Tracheophyta</taxon>
        <taxon>Spermatophyta</taxon>
        <taxon>Magnoliopsida</taxon>
        <taxon>eudicotyledons</taxon>
        <taxon>Gunneridae</taxon>
        <taxon>Pentapetalae</taxon>
        <taxon>rosids</taxon>
        <taxon>malvids</taxon>
        <taxon>Sapindales</taxon>
        <taxon>Anacardiaceae</taxon>
        <taxon>Pistacia</taxon>
    </lineage>
</organism>
<keyword evidence="2" id="KW-1185">Reference proteome</keyword>
<comment type="caution">
    <text evidence="1">The sequence shown here is derived from an EMBL/GenBank/DDBJ whole genome shotgun (WGS) entry which is preliminary data.</text>
</comment>
<evidence type="ECO:0000313" key="2">
    <source>
        <dbReference type="Proteomes" id="UP001164250"/>
    </source>
</evidence>
<dbReference type="Proteomes" id="UP001164250">
    <property type="component" value="Chromosome 5"/>
</dbReference>
<accession>A0ACC1BGS1</accession>
<protein>
    <submittedName>
        <fullName evidence="1">Uncharacterized protein</fullName>
    </submittedName>
</protein>